<dbReference type="AlphaFoldDB" id="A0A135NZI2"/>
<dbReference type="Gene3D" id="1.10.10.10">
    <property type="entry name" value="Winged helix-like DNA-binding domain superfamily/Winged helix DNA-binding domain"/>
    <property type="match status" value="1"/>
</dbReference>
<evidence type="ECO:0000313" key="5">
    <source>
        <dbReference type="EMBL" id="KXG84573.1"/>
    </source>
</evidence>
<dbReference type="InterPro" id="IPR005143">
    <property type="entry name" value="TF_LuxR_autoind-bd_dom"/>
</dbReference>
<dbReference type="EMBL" id="LNUW01000036">
    <property type="protein sequence ID" value="KXG84573.1"/>
    <property type="molecule type" value="Genomic_DNA"/>
</dbReference>
<comment type="caution">
    <text evidence="5">The sequence shown here is derived from an EMBL/GenBank/DDBJ whole genome shotgun (WGS) entry which is preliminary data.</text>
</comment>
<protein>
    <submittedName>
        <fullName evidence="5">LuxR family transcriptional regulator</fullName>
    </submittedName>
</protein>
<accession>A0A135NZI2</accession>
<evidence type="ECO:0000259" key="4">
    <source>
        <dbReference type="PROSITE" id="PS50043"/>
    </source>
</evidence>
<feature type="domain" description="HTH luxR-type" evidence="4">
    <location>
        <begin position="178"/>
        <end position="243"/>
    </location>
</feature>
<dbReference type="STRING" id="2052828.ATO67_10905"/>
<proteinExistence type="predicted"/>
<name>A0A135NZI2_9HYPH</name>
<dbReference type="PROSITE" id="PS50043">
    <property type="entry name" value="HTH_LUXR_2"/>
    <property type="match status" value="1"/>
</dbReference>
<gene>
    <name evidence="5" type="ORF">ATO67_10905</name>
</gene>
<dbReference type="SUPFAM" id="SSF75516">
    <property type="entry name" value="Pheromone-binding domain of LuxR-like quorum-sensing transcription factors"/>
    <property type="match status" value="1"/>
</dbReference>
<dbReference type="PANTHER" id="PTHR44688">
    <property type="entry name" value="DNA-BINDING TRANSCRIPTIONAL ACTIVATOR DEVR_DOSR"/>
    <property type="match status" value="1"/>
</dbReference>
<reference evidence="5 6" key="1">
    <citation type="submission" date="2015-11" db="EMBL/GenBank/DDBJ databases">
        <title>Draft genome sequence of Agrobacterium sp. R89-1.</title>
        <authorList>
            <person name="Zahradnik J."/>
            <person name="Kyslikova E."/>
            <person name="Palyzova A."/>
            <person name="Kyslik P."/>
        </authorList>
    </citation>
    <scope>NUCLEOTIDE SEQUENCE [LARGE SCALE GENOMIC DNA]</scope>
    <source>
        <strain evidence="5 6">R89-1</strain>
    </source>
</reference>
<keyword evidence="2" id="KW-0238">DNA-binding</keyword>
<dbReference type="SUPFAM" id="SSF46894">
    <property type="entry name" value="C-terminal effector domain of the bipartite response regulators"/>
    <property type="match status" value="1"/>
</dbReference>
<dbReference type="SMART" id="SM00421">
    <property type="entry name" value="HTH_LUXR"/>
    <property type="match status" value="1"/>
</dbReference>
<dbReference type="PRINTS" id="PR00038">
    <property type="entry name" value="HTHLUXR"/>
</dbReference>
<evidence type="ECO:0000256" key="2">
    <source>
        <dbReference type="ARBA" id="ARBA00023125"/>
    </source>
</evidence>
<sequence>MLNSEFCNSSHPGAECARDVEELKTQFDIFRFLKKLTEAWGMKAFMVLNIPSHVAQELSQYTVITNWPAELLHQYDHEGLLSRSNVLRTLKQSSVPFSVDMEFTTRGHDDATAKKISELFGRFGMGNSLWCPVQDPSGQRGAVSFHGETFNLEPKRIAEIAFIAAHVFSRLAYVRSLDARVPETLTDREIDCLNWTAAGKTSAEIAEILTLSEHTVNHYLNRATKKLNTVNRTQAVARALRIGIIK</sequence>
<evidence type="ECO:0000256" key="1">
    <source>
        <dbReference type="ARBA" id="ARBA00023015"/>
    </source>
</evidence>
<dbReference type="Pfam" id="PF00196">
    <property type="entry name" value="GerE"/>
    <property type="match status" value="1"/>
</dbReference>
<dbReference type="Pfam" id="PF03472">
    <property type="entry name" value="Autoind_bind"/>
    <property type="match status" value="1"/>
</dbReference>
<dbReference type="GO" id="GO:0003677">
    <property type="term" value="F:DNA binding"/>
    <property type="evidence" value="ECO:0007669"/>
    <property type="project" value="UniProtKB-KW"/>
</dbReference>
<evidence type="ECO:0000313" key="6">
    <source>
        <dbReference type="Proteomes" id="UP000070498"/>
    </source>
</evidence>
<dbReference type="Gene3D" id="3.30.450.80">
    <property type="entry name" value="Transcription factor LuxR-like, autoinducer-binding domain"/>
    <property type="match status" value="1"/>
</dbReference>
<dbReference type="PANTHER" id="PTHR44688:SF16">
    <property type="entry name" value="DNA-BINDING TRANSCRIPTIONAL ACTIVATOR DEVR_DOSR"/>
    <property type="match status" value="1"/>
</dbReference>
<dbReference type="InterPro" id="IPR000792">
    <property type="entry name" value="Tscrpt_reg_LuxR_C"/>
</dbReference>
<organism evidence="5 6">
    <name type="scientific">Agrobacterium bohemicum</name>
    <dbReference type="NCBI Taxonomy" id="2052828"/>
    <lineage>
        <taxon>Bacteria</taxon>
        <taxon>Pseudomonadati</taxon>
        <taxon>Pseudomonadota</taxon>
        <taxon>Alphaproteobacteria</taxon>
        <taxon>Hyphomicrobiales</taxon>
        <taxon>Rhizobiaceae</taxon>
        <taxon>Rhizobium/Agrobacterium group</taxon>
        <taxon>Agrobacterium</taxon>
    </lineage>
</organism>
<keyword evidence="1" id="KW-0805">Transcription regulation</keyword>
<dbReference type="PROSITE" id="PS00622">
    <property type="entry name" value="HTH_LUXR_1"/>
    <property type="match status" value="1"/>
</dbReference>
<keyword evidence="3" id="KW-0804">Transcription</keyword>
<dbReference type="InterPro" id="IPR016032">
    <property type="entry name" value="Sig_transdc_resp-reg_C-effctor"/>
</dbReference>
<keyword evidence="6" id="KW-1185">Reference proteome</keyword>
<dbReference type="Proteomes" id="UP000070498">
    <property type="component" value="Unassembled WGS sequence"/>
</dbReference>
<dbReference type="GO" id="GO:0006355">
    <property type="term" value="P:regulation of DNA-templated transcription"/>
    <property type="evidence" value="ECO:0007669"/>
    <property type="project" value="InterPro"/>
</dbReference>
<dbReference type="InterPro" id="IPR036693">
    <property type="entry name" value="TF_LuxR_autoind-bd_dom_sf"/>
</dbReference>
<dbReference type="CDD" id="cd06170">
    <property type="entry name" value="LuxR_C_like"/>
    <property type="match status" value="1"/>
</dbReference>
<dbReference type="RefSeq" id="WP_067648396.1">
    <property type="nucleotide sequence ID" value="NZ_KQ961028.1"/>
</dbReference>
<dbReference type="InterPro" id="IPR036388">
    <property type="entry name" value="WH-like_DNA-bd_sf"/>
</dbReference>
<evidence type="ECO:0000256" key="3">
    <source>
        <dbReference type="ARBA" id="ARBA00023163"/>
    </source>
</evidence>